<evidence type="ECO:0000313" key="7">
    <source>
        <dbReference type="Proteomes" id="UP000614424"/>
    </source>
</evidence>
<reference evidence="6 7" key="1">
    <citation type="submission" date="2020-08" db="EMBL/GenBank/DDBJ databases">
        <title>Bridging the membrane lipid divide: bacteria of the FCB group superphylum have the potential to synthesize archaeal ether lipids.</title>
        <authorList>
            <person name="Villanueva L."/>
            <person name="Von Meijenfeldt F.A.B."/>
            <person name="Westbye A.B."/>
            <person name="Yadav S."/>
            <person name="Hopmans E.C."/>
            <person name="Dutilh B.E."/>
            <person name="Sinninghe Damste J.S."/>
        </authorList>
    </citation>
    <scope>NUCLEOTIDE SEQUENCE [LARGE SCALE GENOMIC DNA]</scope>
    <source>
        <strain evidence="6">NIOZ-UU47</strain>
    </source>
</reference>
<comment type="catalytic activity">
    <reaction evidence="2">
        <text>2 GTP = 3',3'-c-di-GMP + 2 diphosphate</text>
        <dbReference type="Rhea" id="RHEA:24898"/>
        <dbReference type="ChEBI" id="CHEBI:33019"/>
        <dbReference type="ChEBI" id="CHEBI:37565"/>
        <dbReference type="ChEBI" id="CHEBI:58805"/>
        <dbReference type="EC" id="2.7.7.65"/>
    </reaction>
</comment>
<keyword evidence="3" id="KW-0597">Phosphoprotein</keyword>
<dbReference type="PANTHER" id="PTHR45138:SF9">
    <property type="entry name" value="DIGUANYLATE CYCLASE DGCM-RELATED"/>
    <property type="match status" value="1"/>
</dbReference>
<dbReference type="GO" id="GO:0052621">
    <property type="term" value="F:diguanylate cyclase activity"/>
    <property type="evidence" value="ECO:0007669"/>
    <property type="project" value="UniProtKB-EC"/>
</dbReference>
<evidence type="ECO:0000256" key="2">
    <source>
        <dbReference type="ARBA" id="ARBA00034247"/>
    </source>
</evidence>
<protein>
    <recommendedName>
        <fullName evidence="1">diguanylate cyclase</fullName>
        <ecNumber evidence="1">2.7.7.65</ecNumber>
    </recommendedName>
</protein>
<feature type="domain" description="GGDEF" evidence="5">
    <location>
        <begin position="287"/>
        <end position="421"/>
    </location>
</feature>
<dbReference type="InterPro" id="IPR050469">
    <property type="entry name" value="Diguanylate_Cyclase"/>
</dbReference>
<evidence type="ECO:0000259" key="4">
    <source>
        <dbReference type="PROSITE" id="PS50110"/>
    </source>
</evidence>
<dbReference type="GO" id="GO:0043709">
    <property type="term" value="P:cell adhesion involved in single-species biofilm formation"/>
    <property type="evidence" value="ECO:0007669"/>
    <property type="project" value="TreeGrafter"/>
</dbReference>
<dbReference type="SMART" id="SM00448">
    <property type="entry name" value="REC"/>
    <property type="match status" value="2"/>
</dbReference>
<dbReference type="PROSITE" id="PS50887">
    <property type="entry name" value="GGDEF"/>
    <property type="match status" value="1"/>
</dbReference>
<evidence type="ECO:0000259" key="5">
    <source>
        <dbReference type="PROSITE" id="PS50887"/>
    </source>
</evidence>
<gene>
    <name evidence="6" type="ORF">H8E41_08875</name>
</gene>
<dbReference type="CDD" id="cd01949">
    <property type="entry name" value="GGDEF"/>
    <property type="match status" value="1"/>
</dbReference>
<dbReference type="InterPro" id="IPR043128">
    <property type="entry name" value="Rev_trsase/Diguanyl_cyclase"/>
</dbReference>
<dbReference type="InterPro" id="IPR029787">
    <property type="entry name" value="Nucleotide_cyclase"/>
</dbReference>
<dbReference type="GO" id="GO:0005886">
    <property type="term" value="C:plasma membrane"/>
    <property type="evidence" value="ECO:0007669"/>
    <property type="project" value="TreeGrafter"/>
</dbReference>
<dbReference type="SUPFAM" id="SSF52172">
    <property type="entry name" value="CheY-like"/>
    <property type="match status" value="2"/>
</dbReference>
<organism evidence="6 7">
    <name type="scientific">Candidatus Desulfobia pelagia</name>
    <dbReference type="NCBI Taxonomy" id="2841692"/>
    <lineage>
        <taxon>Bacteria</taxon>
        <taxon>Pseudomonadati</taxon>
        <taxon>Thermodesulfobacteriota</taxon>
        <taxon>Desulfobulbia</taxon>
        <taxon>Desulfobulbales</taxon>
        <taxon>Desulfobulbaceae</taxon>
        <taxon>Candidatus Desulfobia</taxon>
    </lineage>
</organism>
<dbReference type="Gene3D" id="3.30.70.270">
    <property type="match status" value="1"/>
</dbReference>
<dbReference type="Pfam" id="PF00990">
    <property type="entry name" value="GGDEF"/>
    <property type="match status" value="1"/>
</dbReference>
<name>A0A8J6TFW2_9BACT</name>
<accession>A0A8J6TFW2</accession>
<dbReference type="PANTHER" id="PTHR45138">
    <property type="entry name" value="REGULATORY COMPONENTS OF SENSORY TRANSDUCTION SYSTEM"/>
    <property type="match status" value="1"/>
</dbReference>
<dbReference type="EC" id="2.7.7.65" evidence="1"/>
<feature type="modified residue" description="4-aspartylphosphate" evidence="3">
    <location>
        <position position="176"/>
    </location>
</feature>
<dbReference type="NCBIfam" id="TIGR00254">
    <property type="entry name" value="GGDEF"/>
    <property type="match status" value="1"/>
</dbReference>
<evidence type="ECO:0000313" key="6">
    <source>
        <dbReference type="EMBL" id="MBC8318007.1"/>
    </source>
</evidence>
<dbReference type="InterPro" id="IPR000160">
    <property type="entry name" value="GGDEF_dom"/>
</dbReference>
<feature type="domain" description="Response regulatory" evidence="4">
    <location>
        <begin position="126"/>
        <end position="243"/>
    </location>
</feature>
<dbReference type="FunFam" id="3.30.70.270:FF:000001">
    <property type="entry name" value="Diguanylate cyclase domain protein"/>
    <property type="match status" value="1"/>
</dbReference>
<dbReference type="PROSITE" id="PS50110">
    <property type="entry name" value="RESPONSE_REGULATORY"/>
    <property type="match status" value="2"/>
</dbReference>
<dbReference type="Pfam" id="PF00072">
    <property type="entry name" value="Response_reg"/>
    <property type="match status" value="2"/>
</dbReference>
<dbReference type="EMBL" id="JACNJZ010000121">
    <property type="protein sequence ID" value="MBC8318007.1"/>
    <property type="molecule type" value="Genomic_DNA"/>
</dbReference>
<comment type="caution">
    <text evidence="6">The sequence shown here is derived from an EMBL/GenBank/DDBJ whole genome shotgun (WGS) entry which is preliminary data.</text>
</comment>
<feature type="modified residue" description="4-aspartylphosphate" evidence="3">
    <location>
        <position position="55"/>
    </location>
</feature>
<dbReference type="Proteomes" id="UP000614424">
    <property type="component" value="Unassembled WGS sequence"/>
</dbReference>
<dbReference type="InterPro" id="IPR011006">
    <property type="entry name" value="CheY-like_superfamily"/>
</dbReference>
<dbReference type="AlphaFoldDB" id="A0A8J6TFW2"/>
<dbReference type="GO" id="GO:1902201">
    <property type="term" value="P:negative regulation of bacterial-type flagellum-dependent cell motility"/>
    <property type="evidence" value="ECO:0007669"/>
    <property type="project" value="TreeGrafter"/>
</dbReference>
<feature type="domain" description="Response regulatory" evidence="4">
    <location>
        <begin position="3"/>
        <end position="118"/>
    </location>
</feature>
<dbReference type="SMART" id="SM00267">
    <property type="entry name" value="GGDEF"/>
    <property type="match status" value="1"/>
</dbReference>
<dbReference type="Gene3D" id="3.40.50.2300">
    <property type="match status" value="2"/>
</dbReference>
<dbReference type="SUPFAM" id="SSF55073">
    <property type="entry name" value="Nucleotide cyclase"/>
    <property type="match status" value="1"/>
</dbReference>
<dbReference type="GO" id="GO:0000160">
    <property type="term" value="P:phosphorelay signal transduction system"/>
    <property type="evidence" value="ECO:0007669"/>
    <property type="project" value="InterPro"/>
</dbReference>
<dbReference type="InterPro" id="IPR001789">
    <property type="entry name" value="Sig_transdc_resp-reg_receiver"/>
</dbReference>
<evidence type="ECO:0000256" key="3">
    <source>
        <dbReference type="PROSITE-ProRule" id="PRU00169"/>
    </source>
</evidence>
<proteinExistence type="predicted"/>
<evidence type="ECO:0000256" key="1">
    <source>
        <dbReference type="ARBA" id="ARBA00012528"/>
    </source>
</evidence>
<sequence>MKKILVVEDNRMMGVLVSKRLQQEALYDVTWVQTLEETVQLLQTEKDDFFAALLDYNLPDAVNGEIVKEVVDRGIPAIVFSGLMDEEVREHVWSHKVVDYVLKEDAQSLNYILSLLKKLERNKQVKTLVVDDSKFFVRFFVNLLKVHHYQTLTANSGEEALAVLAEHPDVKLVLTDYFMPQMDGLQLIQKIRQKHSREEMAVIGMSSKDEQIIGARFIKNGANDFFIKQSTTTEEFYSRIAQHVEHLEYIRLIRESAIKDFLTGLYNRRYFYDAGGGLYANAKRDNVSLVCAMLDIDFFKKVNDTYGHDAGDEVLKHVASSIQKRMRKTDIVARLGGEEFCVLAVNMQDEAVNMIFDGLREVIASSPVIVNNGEEYSIPVTLSIGVTTSLHGNLDEMVKKADTLLYEAKEGGRNKIVSDCKS</sequence>